<organism evidence="12 13">
    <name type="scientific">Arsenicicoccus bolidensis</name>
    <dbReference type="NCBI Taxonomy" id="229480"/>
    <lineage>
        <taxon>Bacteria</taxon>
        <taxon>Bacillati</taxon>
        <taxon>Actinomycetota</taxon>
        <taxon>Actinomycetes</taxon>
        <taxon>Micrococcales</taxon>
        <taxon>Intrasporangiaceae</taxon>
        <taxon>Arsenicicoccus</taxon>
    </lineage>
</organism>
<evidence type="ECO:0000259" key="11">
    <source>
        <dbReference type="PROSITE" id="PS50893"/>
    </source>
</evidence>
<feature type="compositionally biased region" description="Basic and acidic residues" evidence="10">
    <location>
        <begin position="255"/>
        <end position="268"/>
    </location>
</feature>
<dbReference type="InterPro" id="IPR027417">
    <property type="entry name" value="P-loop_NTPase"/>
</dbReference>
<evidence type="ECO:0000256" key="5">
    <source>
        <dbReference type="ARBA" id="ARBA00022741"/>
    </source>
</evidence>
<comment type="subunit">
    <text evidence="9">Homodimer. Forms a membrane-associated complex with FtsX.</text>
</comment>
<dbReference type="InterPro" id="IPR003593">
    <property type="entry name" value="AAA+_ATPase"/>
</dbReference>
<reference evidence="12 13" key="1">
    <citation type="submission" date="2022-02" db="EMBL/GenBank/DDBJ databases">
        <title>Uncovering new skin microbiome diversity through culturing and metagenomics.</title>
        <authorList>
            <person name="Conlan S."/>
            <person name="Deming C."/>
            <person name="Nisc Comparative Sequencing Program N."/>
            <person name="Segre J.A."/>
        </authorList>
    </citation>
    <scope>NUCLEOTIDE SEQUENCE [LARGE SCALE GENOMIC DNA]</scope>
    <source>
        <strain evidence="12 13">ACRQZ</strain>
    </source>
</reference>
<keyword evidence="4 9" id="KW-0132">Cell division</keyword>
<dbReference type="SUPFAM" id="SSF52540">
    <property type="entry name" value="P-loop containing nucleoside triphosphate hydrolases"/>
    <property type="match status" value="1"/>
</dbReference>
<dbReference type="EMBL" id="JAKRCV010000036">
    <property type="protein sequence ID" value="MCG7322471.1"/>
    <property type="molecule type" value="Genomic_DNA"/>
</dbReference>
<dbReference type="GO" id="GO:0005524">
    <property type="term" value="F:ATP binding"/>
    <property type="evidence" value="ECO:0007669"/>
    <property type="project" value="UniProtKB-KW"/>
</dbReference>
<dbReference type="NCBIfam" id="TIGR02673">
    <property type="entry name" value="FtsE"/>
    <property type="match status" value="1"/>
</dbReference>
<comment type="subcellular location">
    <subcellularLocation>
        <location evidence="9">Cell membrane</location>
        <topology evidence="9">Peripheral membrane protein</topology>
        <orientation evidence="9">Cytoplasmic side</orientation>
    </subcellularLocation>
</comment>
<evidence type="ECO:0000256" key="9">
    <source>
        <dbReference type="RuleBase" id="RU365094"/>
    </source>
</evidence>
<protein>
    <recommendedName>
        <fullName evidence="2 9">Cell division ATP-binding protein FtsE</fullName>
    </recommendedName>
</protein>
<dbReference type="InterPro" id="IPR003439">
    <property type="entry name" value="ABC_transporter-like_ATP-bd"/>
</dbReference>
<dbReference type="InterPro" id="IPR005286">
    <property type="entry name" value="Cell_div_FtsE"/>
</dbReference>
<evidence type="ECO:0000313" key="12">
    <source>
        <dbReference type="EMBL" id="MCG7322471.1"/>
    </source>
</evidence>
<name>A0ABS9Q3L6_9MICO</name>
<dbReference type="Proteomes" id="UP001521931">
    <property type="component" value="Unassembled WGS sequence"/>
</dbReference>
<comment type="function">
    <text evidence="9">Part of the ABC transporter FtsEX involved in cellular division.</text>
</comment>
<evidence type="ECO:0000256" key="8">
    <source>
        <dbReference type="ARBA" id="ARBA00023306"/>
    </source>
</evidence>
<comment type="caution">
    <text evidence="12">The sequence shown here is derived from an EMBL/GenBank/DDBJ whole genome shotgun (WGS) entry which is preliminary data.</text>
</comment>
<evidence type="ECO:0000256" key="10">
    <source>
        <dbReference type="SAM" id="MobiDB-lite"/>
    </source>
</evidence>
<accession>A0ABS9Q3L6</accession>
<dbReference type="InterPro" id="IPR015854">
    <property type="entry name" value="ABC_transpr_LolD-like"/>
</dbReference>
<dbReference type="Gene3D" id="3.40.50.300">
    <property type="entry name" value="P-loop containing nucleotide triphosphate hydrolases"/>
    <property type="match status" value="1"/>
</dbReference>
<dbReference type="RefSeq" id="WP_239264742.1">
    <property type="nucleotide sequence ID" value="NZ_JAKRCV010000036.1"/>
</dbReference>
<feature type="region of interest" description="Disordered" evidence="10">
    <location>
        <begin position="227"/>
        <end position="268"/>
    </location>
</feature>
<evidence type="ECO:0000256" key="6">
    <source>
        <dbReference type="ARBA" id="ARBA00022840"/>
    </source>
</evidence>
<dbReference type="PROSITE" id="PS50893">
    <property type="entry name" value="ABC_TRANSPORTER_2"/>
    <property type="match status" value="1"/>
</dbReference>
<evidence type="ECO:0000256" key="2">
    <source>
        <dbReference type="ARBA" id="ARBA00020019"/>
    </source>
</evidence>
<dbReference type="InterPro" id="IPR017871">
    <property type="entry name" value="ABC_transporter-like_CS"/>
</dbReference>
<keyword evidence="5 9" id="KW-0547">Nucleotide-binding</keyword>
<dbReference type="GO" id="GO:0051301">
    <property type="term" value="P:cell division"/>
    <property type="evidence" value="ECO:0007669"/>
    <property type="project" value="UniProtKB-KW"/>
</dbReference>
<evidence type="ECO:0000256" key="7">
    <source>
        <dbReference type="ARBA" id="ARBA00023136"/>
    </source>
</evidence>
<evidence type="ECO:0000313" key="13">
    <source>
        <dbReference type="Proteomes" id="UP001521931"/>
    </source>
</evidence>
<keyword evidence="3 9" id="KW-1003">Cell membrane</keyword>
<dbReference type="PANTHER" id="PTHR24220:SF470">
    <property type="entry name" value="CELL DIVISION ATP-BINDING PROTEIN FTSE"/>
    <property type="match status" value="1"/>
</dbReference>
<dbReference type="Pfam" id="PF00005">
    <property type="entry name" value="ABC_tran"/>
    <property type="match status" value="1"/>
</dbReference>
<proteinExistence type="inferred from homology"/>
<keyword evidence="6 9" id="KW-0067">ATP-binding</keyword>
<dbReference type="PANTHER" id="PTHR24220">
    <property type="entry name" value="IMPORT ATP-BINDING PROTEIN"/>
    <property type="match status" value="1"/>
</dbReference>
<evidence type="ECO:0000256" key="4">
    <source>
        <dbReference type="ARBA" id="ARBA00022618"/>
    </source>
</evidence>
<evidence type="ECO:0000256" key="3">
    <source>
        <dbReference type="ARBA" id="ARBA00022475"/>
    </source>
</evidence>
<gene>
    <name evidence="9 12" type="primary">ftsE</name>
    <name evidence="12" type="ORF">MHL29_11335</name>
</gene>
<sequence>MIRFDHVSKVYPRTTRPALDDVSASIERGQFAFVVGSSGSGKSTLLRLVLKEETATSGRVQVAGRELERLPRRDVPALRREIGCVFQDFRLLPAKTVTDNVAFALQVIGGRRRDIRRQVGETLEMVGLQDLGRRLPHELSGGEQQRVAIARAIVNRPSILLADEPTGNLDPATSLDIINLLDQINRRGTTVLMATHDDEIVNAMRRRVLELDEGRLVRDDERGEYALTRATGLRGPDGGASRHTARSTGSPEPSDETRPTARTEEGDR</sequence>
<keyword evidence="8 9" id="KW-0131">Cell cycle</keyword>
<dbReference type="PROSITE" id="PS00211">
    <property type="entry name" value="ABC_TRANSPORTER_1"/>
    <property type="match status" value="1"/>
</dbReference>
<evidence type="ECO:0000256" key="1">
    <source>
        <dbReference type="ARBA" id="ARBA00005417"/>
    </source>
</evidence>
<keyword evidence="7 9" id="KW-0472">Membrane</keyword>
<keyword evidence="13" id="KW-1185">Reference proteome</keyword>
<dbReference type="SMART" id="SM00382">
    <property type="entry name" value="AAA"/>
    <property type="match status" value="1"/>
</dbReference>
<comment type="similarity">
    <text evidence="1 9">Belongs to the ABC transporter superfamily.</text>
</comment>
<feature type="domain" description="ABC transporter" evidence="11">
    <location>
        <begin position="2"/>
        <end position="238"/>
    </location>
</feature>